<comment type="caution">
    <text evidence="4">The sequence shown here is derived from an EMBL/GenBank/DDBJ whole genome shotgun (WGS) entry which is preliminary data.</text>
</comment>
<keyword evidence="1 4" id="KW-0489">Methyltransferase</keyword>
<organism evidence="4 5">
    <name type="scientific">Brasilonema bromeliae SPC951</name>
    <dbReference type="NCBI Taxonomy" id="385972"/>
    <lineage>
        <taxon>Bacteria</taxon>
        <taxon>Bacillati</taxon>
        <taxon>Cyanobacteriota</taxon>
        <taxon>Cyanophyceae</taxon>
        <taxon>Nostocales</taxon>
        <taxon>Scytonemataceae</taxon>
        <taxon>Brasilonema</taxon>
        <taxon>Bromeliae group (in: Brasilonema)</taxon>
    </lineage>
</organism>
<dbReference type="GO" id="GO:0008168">
    <property type="term" value="F:methyltransferase activity"/>
    <property type="evidence" value="ECO:0007669"/>
    <property type="project" value="UniProtKB-KW"/>
</dbReference>
<gene>
    <name evidence="4" type="ORF">DP116_08065</name>
</gene>
<dbReference type="CDD" id="cd02440">
    <property type="entry name" value="AdoMet_MTases"/>
    <property type="match status" value="1"/>
</dbReference>
<name>A0ABX1P728_9CYAN</name>
<evidence type="ECO:0000313" key="5">
    <source>
        <dbReference type="Proteomes" id="UP000718564"/>
    </source>
</evidence>
<evidence type="ECO:0000313" key="4">
    <source>
        <dbReference type="EMBL" id="NMG19415.1"/>
    </source>
</evidence>
<dbReference type="InterPro" id="IPR002935">
    <property type="entry name" value="SAM_O-MeTrfase"/>
</dbReference>
<dbReference type="Gene3D" id="3.40.50.150">
    <property type="entry name" value="Vaccinia Virus protein VP39"/>
    <property type="match status" value="1"/>
</dbReference>
<evidence type="ECO:0000256" key="3">
    <source>
        <dbReference type="ARBA" id="ARBA00022691"/>
    </source>
</evidence>
<accession>A0ABX1P728</accession>
<dbReference type="GO" id="GO:0032259">
    <property type="term" value="P:methylation"/>
    <property type="evidence" value="ECO:0007669"/>
    <property type="project" value="UniProtKB-KW"/>
</dbReference>
<dbReference type="InterPro" id="IPR050362">
    <property type="entry name" value="Cation-dep_OMT"/>
</dbReference>
<dbReference type="SUPFAM" id="SSF53335">
    <property type="entry name" value="S-adenosyl-L-methionine-dependent methyltransferases"/>
    <property type="match status" value="1"/>
</dbReference>
<dbReference type="InterPro" id="IPR029063">
    <property type="entry name" value="SAM-dependent_MTases_sf"/>
</dbReference>
<reference evidence="4 5" key="1">
    <citation type="submission" date="2018-06" db="EMBL/GenBank/DDBJ databases">
        <title>Comparative genomics of Brasilonema spp. strains.</title>
        <authorList>
            <person name="Alvarenga D.O."/>
            <person name="Fiore M.F."/>
            <person name="Varani A.M."/>
        </authorList>
    </citation>
    <scope>NUCLEOTIDE SEQUENCE [LARGE SCALE GENOMIC DNA]</scope>
    <source>
        <strain evidence="4 5">SPC951</strain>
    </source>
</reference>
<protein>
    <submittedName>
        <fullName evidence="4">Methyltransferase</fullName>
    </submittedName>
</protein>
<dbReference type="RefSeq" id="WP_169154689.1">
    <property type="nucleotide sequence ID" value="NZ_CAWPJE010000434.1"/>
</dbReference>
<sequence length="224" mass="23967">MTQEQWTAVDRYITDLFVPPDPALDATLQTSAAAGLPPHNVSPNQGKLLLLLARVQGARTILEIGTLGGYSTIWLARSLPADGRLITLEANPKHAEVARANIAHAGLSDVVELRLGRALDTLPQLVAEGRDPFDLIFIDADKPSNPDYFAWALKLSRRGTLIVADNVVRNGAVVDAKSGDPSVQGVRRFNELLAESPHVSATAIQTVGSKGYDGFAIAIVTTEQ</sequence>
<dbReference type="PANTHER" id="PTHR10509">
    <property type="entry name" value="O-METHYLTRANSFERASE-RELATED"/>
    <property type="match status" value="1"/>
</dbReference>
<dbReference type="EMBL" id="QMEB01000043">
    <property type="protein sequence ID" value="NMG19415.1"/>
    <property type="molecule type" value="Genomic_DNA"/>
</dbReference>
<dbReference type="Pfam" id="PF01596">
    <property type="entry name" value="Methyltransf_3"/>
    <property type="match status" value="1"/>
</dbReference>
<dbReference type="PROSITE" id="PS51682">
    <property type="entry name" value="SAM_OMT_I"/>
    <property type="match status" value="1"/>
</dbReference>
<dbReference type="Proteomes" id="UP000718564">
    <property type="component" value="Unassembled WGS sequence"/>
</dbReference>
<evidence type="ECO:0000256" key="2">
    <source>
        <dbReference type="ARBA" id="ARBA00022679"/>
    </source>
</evidence>
<keyword evidence="3" id="KW-0949">S-adenosyl-L-methionine</keyword>
<evidence type="ECO:0000256" key="1">
    <source>
        <dbReference type="ARBA" id="ARBA00022603"/>
    </source>
</evidence>
<dbReference type="PANTHER" id="PTHR10509:SF14">
    <property type="entry name" value="CAFFEOYL-COA O-METHYLTRANSFERASE 3-RELATED"/>
    <property type="match status" value="1"/>
</dbReference>
<keyword evidence="2" id="KW-0808">Transferase</keyword>
<proteinExistence type="predicted"/>
<keyword evidence="5" id="KW-1185">Reference proteome</keyword>